<gene>
    <name evidence="1" type="ORF">PR048_010798</name>
</gene>
<evidence type="ECO:0008006" key="3">
    <source>
        <dbReference type="Google" id="ProtNLM"/>
    </source>
</evidence>
<name>A0ABQ9I3S1_9NEOP</name>
<reference evidence="1 2" key="1">
    <citation type="submission" date="2023-02" db="EMBL/GenBank/DDBJ databases">
        <title>LHISI_Scaffold_Assembly.</title>
        <authorList>
            <person name="Stuart O.P."/>
            <person name="Cleave R."/>
            <person name="Magrath M.J.L."/>
            <person name="Mikheyev A.S."/>
        </authorList>
    </citation>
    <scope>NUCLEOTIDE SEQUENCE [LARGE SCALE GENOMIC DNA]</scope>
    <source>
        <strain evidence="1">Daus_M_001</strain>
        <tissue evidence="1">Leg muscle</tissue>
    </source>
</reference>
<comment type="caution">
    <text evidence="1">The sequence shown here is derived from an EMBL/GenBank/DDBJ whole genome shotgun (WGS) entry which is preliminary data.</text>
</comment>
<accession>A0ABQ9I3S1</accession>
<evidence type="ECO:0000313" key="1">
    <source>
        <dbReference type="EMBL" id="KAJ8891282.1"/>
    </source>
</evidence>
<dbReference type="EMBL" id="JARBHB010000003">
    <property type="protein sequence ID" value="KAJ8891282.1"/>
    <property type="molecule type" value="Genomic_DNA"/>
</dbReference>
<protein>
    <recommendedName>
        <fullName evidence="3">Ribosomal protein S14</fullName>
    </recommendedName>
</protein>
<organism evidence="1 2">
    <name type="scientific">Dryococelus australis</name>
    <dbReference type="NCBI Taxonomy" id="614101"/>
    <lineage>
        <taxon>Eukaryota</taxon>
        <taxon>Metazoa</taxon>
        <taxon>Ecdysozoa</taxon>
        <taxon>Arthropoda</taxon>
        <taxon>Hexapoda</taxon>
        <taxon>Insecta</taxon>
        <taxon>Pterygota</taxon>
        <taxon>Neoptera</taxon>
        <taxon>Polyneoptera</taxon>
        <taxon>Phasmatodea</taxon>
        <taxon>Verophasmatodea</taxon>
        <taxon>Anareolatae</taxon>
        <taxon>Phasmatidae</taxon>
        <taxon>Eurycanthinae</taxon>
        <taxon>Dryococelus</taxon>
    </lineage>
</organism>
<evidence type="ECO:0000313" key="2">
    <source>
        <dbReference type="Proteomes" id="UP001159363"/>
    </source>
</evidence>
<dbReference type="Proteomes" id="UP001159363">
    <property type="component" value="Chromosome 3"/>
</dbReference>
<proteinExistence type="predicted"/>
<keyword evidence="2" id="KW-1185">Reference proteome</keyword>
<sequence length="81" mass="9762">MKKLYNDLALKERNRRTYNRKSRVKNLPILKAGDRVWITNMSCYGRVQTVAEAPRSYMLVTKKGFLCRNRRQLIKSMRRNR</sequence>